<reference evidence="4 7" key="1">
    <citation type="submission" date="2018-01" db="EMBL/GenBank/DDBJ databases">
        <title>Complete genome sequence of Staphylococcus Scheliferi isolated from human.</title>
        <authorList>
            <person name="Abouelkhair M.A."/>
            <person name="Bemis D.A."/>
            <person name="Kania S.A."/>
        </authorList>
    </citation>
    <scope>NUCLEOTIDE SEQUENCE [LARGE SCALE GENOMIC DNA]</scope>
    <source>
        <strain evidence="4 7">ATCC 43808</strain>
    </source>
</reference>
<dbReference type="EMBL" id="UHEF01000001">
    <property type="protein sequence ID" value="SUM87451.1"/>
    <property type="molecule type" value="Genomic_DNA"/>
</dbReference>
<dbReference type="Proteomes" id="UP000264146">
    <property type="component" value="Chromosome"/>
</dbReference>
<evidence type="ECO:0000313" key="7">
    <source>
        <dbReference type="Proteomes" id="UP000572988"/>
    </source>
</evidence>
<gene>
    <name evidence="4" type="ORF">C1O36_10880</name>
    <name evidence="5" type="ORF">NCTC12218_00636</name>
</gene>
<name>A0A7Z7QNU3_STASC</name>
<keyword evidence="5" id="KW-0255">Endonuclease</keyword>
<proteinExistence type="predicted"/>
<dbReference type="CDD" id="cd04486">
    <property type="entry name" value="YhcR_OBF_like"/>
    <property type="match status" value="1"/>
</dbReference>
<dbReference type="EMBL" id="LR962863">
    <property type="protein sequence ID" value="CAD7359048.1"/>
    <property type="molecule type" value="Genomic_DNA"/>
</dbReference>
<dbReference type="SUPFAM" id="SSF56219">
    <property type="entry name" value="DNase I-like"/>
    <property type="match status" value="1"/>
</dbReference>
<keyword evidence="5" id="KW-0269">Exonuclease</keyword>
<dbReference type="PANTHER" id="PTHR42834:SF1">
    <property type="entry name" value="ENDONUCLEASE_EXONUCLEASE_PHOSPHATASE FAMILY PROTEIN (AFU_ORTHOLOGUE AFUA_3G09210)"/>
    <property type="match status" value="1"/>
</dbReference>
<evidence type="ECO:0000313" key="5">
    <source>
        <dbReference type="EMBL" id="SUM87451.1"/>
    </source>
</evidence>
<evidence type="ECO:0000256" key="1">
    <source>
        <dbReference type="SAM" id="SignalP"/>
    </source>
</evidence>
<dbReference type="InterPro" id="IPR036691">
    <property type="entry name" value="Endo/exonu/phosph_ase_sf"/>
</dbReference>
<dbReference type="RefSeq" id="WP_016426334.1">
    <property type="nucleotide sequence ID" value="NZ_CABKRV010000002.1"/>
</dbReference>
<dbReference type="PANTHER" id="PTHR42834">
    <property type="entry name" value="ENDONUCLEASE/EXONUCLEASE/PHOSPHATASE FAMILY PROTEIN (AFU_ORTHOLOGUE AFUA_3G09210)"/>
    <property type="match status" value="1"/>
</dbReference>
<dbReference type="AlphaFoldDB" id="A0A7Z7QNU3"/>
<dbReference type="Proteomes" id="UP000572988">
    <property type="component" value="Unassembled WGS sequence"/>
</dbReference>
<feature type="chain" id="PRO_5044662685" evidence="1">
    <location>
        <begin position="24"/>
        <end position="628"/>
    </location>
</feature>
<reference evidence="5" key="2">
    <citation type="submission" date="2018-06" db="EMBL/GenBank/DDBJ databases">
        <authorList>
            <consortium name="Pathogen Informatics"/>
            <person name="Doyle S."/>
        </authorList>
    </citation>
    <scope>NUCLEOTIDE SEQUENCE [LARGE SCALE GENOMIC DNA]</scope>
    <source>
        <strain evidence="5">NCTC12218</strain>
    </source>
</reference>
<dbReference type="Pfam" id="PF19580">
    <property type="entry name" value="Exo_endo_phos_3"/>
    <property type="match status" value="1"/>
</dbReference>
<keyword evidence="1" id="KW-0732">Signal</keyword>
<accession>A0A7Z7QNU3</accession>
<protein>
    <submittedName>
        <fullName evidence="4 5">Endonuclease</fullName>
    </submittedName>
</protein>
<sequence length="628" mass="70302">MKKKLIGKTVVLSLLLAPPVFHAQNSFANAQGQAQSTHSIQIHDIQGAGHFSPLKGQHVHNVEGIVTYQYQVKGNHYFHLQTPDKYKDKDPNTSEGIIVYAGHAAPSVKVGDLVQVSGMVDEYAIEGYDTKQQTDLPLTEIDARTSKNGNIMTLKHNQPLPEPIKIKKIPKTIASDQHFSVYNPKKYAIDYWESLEGMRVQIGNVRSVGPQSHGEVFTVLNRNRQETKNGGVLLKEDNQNGQRIAFKMNDSENRAHQFNVNTGDHFNGPLIGYVNYSFQNYKINIDSKDMEAAYRKGKAQQQGTYLKPSENKLTVASYNLENFSNDVKTSSQDKAQKLAKGIVTDMKKPDIIGVTEVQDNDGPGKGGPEAQASYERLIKAIEAAGGLTYRYVNIDPKMNADGGQPDANIRVGFLYNPDRVKFDNQIKPGDADTAVAYRNNQLTHNPGRISPQDPAFKEVRKSLAAQFEFKGQQVIAIANHWKSKRGDDGLFGRQQPVNVRTEPQRVEIAKRVGAFVSQVQQQNPQAHVISVGDYNDFQWTPSLKTFESYGLKNMVNTVPKKTRYSYVYQGNTQTLDHVLVSKHLAPQTRLDMIHVNSDFTEMAGRASDHDPLLAQIDFSKYIKKQHKK</sequence>
<evidence type="ECO:0000259" key="2">
    <source>
        <dbReference type="Pfam" id="PF19580"/>
    </source>
</evidence>
<keyword evidence="7" id="KW-1185">Reference proteome</keyword>
<dbReference type="GO" id="GO:0004527">
    <property type="term" value="F:exonuclease activity"/>
    <property type="evidence" value="ECO:0007669"/>
    <property type="project" value="UniProtKB-KW"/>
</dbReference>
<dbReference type="EMBL" id="POVK01000046">
    <property type="protein sequence ID" value="NHA34967.1"/>
    <property type="molecule type" value="Genomic_DNA"/>
</dbReference>
<feature type="signal peptide" evidence="1">
    <location>
        <begin position="1"/>
        <end position="23"/>
    </location>
</feature>
<feature type="domain" description="Endonuclease/exonuclease/phosphatase" evidence="2">
    <location>
        <begin position="433"/>
        <end position="591"/>
    </location>
</feature>
<organism evidence="5">
    <name type="scientific">Staphylococcus schleiferi</name>
    <dbReference type="NCBI Taxonomy" id="1295"/>
    <lineage>
        <taxon>Bacteria</taxon>
        <taxon>Bacillati</taxon>
        <taxon>Bacillota</taxon>
        <taxon>Bacilli</taxon>
        <taxon>Bacillales</taxon>
        <taxon>Staphylococcaceae</taxon>
        <taxon>Staphylococcus</taxon>
    </lineage>
</organism>
<reference evidence="3 6" key="3">
    <citation type="submission" date="2020-11" db="EMBL/GenBank/DDBJ databases">
        <authorList>
            <consortium name="Pathogen Informatics"/>
        </authorList>
    </citation>
    <scope>NUCLEOTIDE SEQUENCE [LARGE SCALE GENOMIC DNA]</scope>
    <source>
        <strain evidence="3 6">NCTC12218</strain>
    </source>
</reference>
<keyword evidence="5" id="KW-0378">Hydrolase</keyword>
<dbReference type="Gene3D" id="3.60.10.10">
    <property type="entry name" value="Endonuclease/exonuclease/phosphatase"/>
    <property type="match status" value="1"/>
</dbReference>
<evidence type="ECO:0000313" key="6">
    <source>
        <dbReference type="Proteomes" id="UP000264146"/>
    </source>
</evidence>
<keyword evidence="5" id="KW-0540">Nuclease</keyword>
<dbReference type="GO" id="GO:0004519">
    <property type="term" value="F:endonuclease activity"/>
    <property type="evidence" value="ECO:0007669"/>
    <property type="project" value="UniProtKB-KW"/>
</dbReference>
<evidence type="ECO:0000313" key="4">
    <source>
        <dbReference type="EMBL" id="NHA34967.1"/>
    </source>
</evidence>
<evidence type="ECO:0000313" key="3">
    <source>
        <dbReference type="EMBL" id="CAD7359048.1"/>
    </source>
</evidence>
<dbReference type="InterPro" id="IPR005135">
    <property type="entry name" value="Endo/exonuclease/phosphatase"/>
</dbReference>